<evidence type="ECO:0000256" key="1">
    <source>
        <dbReference type="ARBA" id="ARBA00022730"/>
    </source>
</evidence>
<dbReference type="EMBL" id="RJUF01000028">
    <property type="protein sequence ID" value="MCP9763435.1"/>
    <property type="molecule type" value="Genomic_DNA"/>
</dbReference>
<dbReference type="Pfam" id="PF14693">
    <property type="entry name" value="Ribosomal_TL5_C"/>
    <property type="match status" value="1"/>
</dbReference>
<dbReference type="InterPro" id="IPR011035">
    <property type="entry name" value="Ribosomal_bL25/Gln-tRNA_synth"/>
</dbReference>
<feature type="domain" description="Large ribosomal subunit protein bL25 beta" evidence="7">
    <location>
        <begin position="99"/>
        <end position="180"/>
    </location>
</feature>
<dbReference type="Gene3D" id="2.40.240.10">
    <property type="entry name" value="Ribosomal Protein L25, Chain P"/>
    <property type="match status" value="1"/>
</dbReference>
<dbReference type="HAMAP" id="MF_01334">
    <property type="entry name" value="Ribosomal_bL25_CTC"/>
    <property type="match status" value="1"/>
</dbReference>
<dbReference type="GO" id="GO:0003735">
    <property type="term" value="F:structural constituent of ribosome"/>
    <property type="evidence" value="ECO:0007669"/>
    <property type="project" value="InterPro"/>
</dbReference>
<dbReference type="InterPro" id="IPR020057">
    <property type="entry name" value="Ribosomal_bL25_b-dom"/>
</dbReference>
<accession>A0AAE3KWT7</accession>
<reference evidence="8 9" key="1">
    <citation type="submission" date="2018-11" db="EMBL/GenBank/DDBJ databases">
        <title>Novel bacteria species description.</title>
        <authorList>
            <person name="Han J.-H."/>
        </authorList>
    </citation>
    <scope>NUCLEOTIDE SEQUENCE [LARGE SCALE GENOMIC DNA]</scope>
    <source>
        <strain evidence="8 9">KCTC23259</strain>
    </source>
</reference>
<dbReference type="SUPFAM" id="SSF50715">
    <property type="entry name" value="Ribosomal protein L25-like"/>
    <property type="match status" value="1"/>
</dbReference>
<dbReference type="InterPro" id="IPR020056">
    <property type="entry name" value="Rbsml_bL25/Gln-tRNA_synth_N"/>
</dbReference>
<comment type="similarity">
    <text evidence="5">Belongs to the bacterial ribosomal protein bL25 family. CTC subfamily.</text>
</comment>
<keyword evidence="3 5" id="KW-0689">Ribosomal protein</keyword>
<dbReference type="RefSeq" id="WP_255037218.1">
    <property type="nucleotide sequence ID" value="NZ_RJUF01000028.1"/>
</dbReference>
<dbReference type="PANTHER" id="PTHR33284">
    <property type="entry name" value="RIBOSOMAL PROTEIN L25/GLN-TRNA SYNTHETASE, ANTI-CODON-BINDING DOMAIN-CONTAINING PROTEIN"/>
    <property type="match status" value="1"/>
</dbReference>
<dbReference type="Pfam" id="PF01386">
    <property type="entry name" value="Ribosomal_L25p"/>
    <property type="match status" value="1"/>
</dbReference>
<protein>
    <recommendedName>
        <fullName evidence="5">Large ribosomal subunit protein bL25</fullName>
    </recommendedName>
    <alternativeName>
        <fullName evidence="5">General stress protein CTC</fullName>
    </alternativeName>
</protein>
<evidence type="ECO:0000256" key="2">
    <source>
        <dbReference type="ARBA" id="ARBA00022884"/>
    </source>
</evidence>
<comment type="caution">
    <text evidence="8">The sequence shown here is derived from an EMBL/GenBank/DDBJ whole genome shotgun (WGS) entry which is preliminary data.</text>
</comment>
<dbReference type="GO" id="GO:0006412">
    <property type="term" value="P:translation"/>
    <property type="evidence" value="ECO:0007669"/>
    <property type="project" value="UniProtKB-UniRule"/>
</dbReference>
<dbReference type="InterPro" id="IPR020930">
    <property type="entry name" value="Ribosomal_uL5_bac-type"/>
</dbReference>
<keyword evidence="4 5" id="KW-0687">Ribonucleoprotein</keyword>
<dbReference type="InterPro" id="IPR001021">
    <property type="entry name" value="Ribosomal_bL25_long"/>
</dbReference>
<keyword evidence="1 5" id="KW-0699">rRNA-binding</keyword>
<dbReference type="CDD" id="cd00495">
    <property type="entry name" value="Ribosomal_L25_TL5_CTC"/>
    <property type="match status" value="1"/>
</dbReference>
<organism evidence="8 9">
    <name type="scientific">Lacihabitans soyangensis</name>
    <dbReference type="NCBI Taxonomy" id="869394"/>
    <lineage>
        <taxon>Bacteria</taxon>
        <taxon>Pseudomonadati</taxon>
        <taxon>Bacteroidota</taxon>
        <taxon>Cytophagia</taxon>
        <taxon>Cytophagales</taxon>
        <taxon>Leadbetterellaceae</taxon>
        <taxon>Lacihabitans</taxon>
    </lineage>
</organism>
<dbReference type="GO" id="GO:0022625">
    <property type="term" value="C:cytosolic large ribosomal subunit"/>
    <property type="evidence" value="ECO:0007669"/>
    <property type="project" value="TreeGrafter"/>
</dbReference>
<keyword evidence="9" id="KW-1185">Reference proteome</keyword>
<comment type="function">
    <text evidence="5">This is one of the proteins that binds to the 5S RNA in the ribosome where it forms part of the central protuberance.</text>
</comment>
<comment type="subunit">
    <text evidence="5">Part of the 50S ribosomal subunit; part of the 5S rRNA/L5/L18/L25 subcomplex. Contacts the 5S rRNA. Binds to the 5S rRNA independently of L5 and L18.</text>
</comment>
<dbReference type="GO" id="GO:0008097">
    <property type="term" value="F:5S rRNA binding"/>
    <property type="evidence" value="ECO:0007669"/>
    <property type="project" value="InterPro"/>
</dbReference>
<gene>
    <name evidence="5" type="primary">rplY</name>
    <name evidence="5" type="synonym">ctc</name>
    <name evidence="8" type="ORF">EGI31_10750</name>
</gene>
<dbReference type="Proteomes" id="UP001204144">
    <property type="component" value="Unassembled WGS sequence"/>
</dbReference>
<dbReference type="Gene3D" id="2.170.120.20">
    <property type="entry name" value="Ribosomal protein L25, beta domain"/>
    <property type="match status" value="1"/>
</dbReference>
<name>A0AAE3KWT7_9BACT</name>
<evidence type="ECO:0000256" key="4">
    <source>
        <dbReference type="ARBA" id="ARBA00023274"/>
    </source>
</evidence>
<evidence type="ECO:0000259" key="6">
    <source>
        <dbReference type="Pfam" id="PF01386"/>
    </source>
</evidence>
<dbReference type="AlphaFoldDB" id="A0AAE3KWT7"/>
<feature type="domain" description="Large ribosomal subunit protein bL25 L25" evidence="6">
    <location>
        <begin position="9"/>
        <end position="90"/>
    </location>
</feature>
<dbReference type="InterPro" id="IPR029751">
    <property type="entry name" value="Ribosomal_L25_dom"/>
</dbReference>
<evidence type="ECO:0000256" key="3">
    <source>
        <dbReference type="ARBA" id="ARBA00022980"/>
    </source>
</evidence>
<sequence>MKVTEIVGFKRANLGRQAAQELRAEGMVPGILYGGEEQISFYAPAYLFRPLIFTTEAYEVKLTIDGKSYTAILQDKQFHPVNDLLVHVDLLEITPDKIITTYIPIKLTGTAIGAKQGGKLVQTLRKLRVKGPAKAIPNFVNLDVTDLGLGKAIKVKAIDLPELTILDSEANPVASVTIPRALRGTLQAS</sequence>
<dbReference type="NCBIfam" id="TIGR00731">
    <property type="entry name" value="bL25_bact_ctc"/>
    <property type="match status" value="1"/>
</dbReference>
<evidence type="ECO:0000256" key="5">
    <source>
        <dbReference type="HAMAP-Rule" id="MF_01334"/>
    </source>
</evidence>
<evidence type="ECO:0000313" key="9">
    <source>
        <dbReference type="Proteomes" id="UP001204144"/>
    </source>
</evidence>
<evidence type="ECO:0000313" key="8">
    <source>
        <dbReference type="EMBL" id="MCP9763435.1"/>
    </source>
</evidence>
<evidence type="ECO:0000259" key="7">
    <source>
        <dbReference type="Pfam" id="PF14693"/>
    </source>
</evidence>
<keyword evidence="2 5" id="KW-0694">RNA-binding</keyword>
<proteinExistence type="inferred from homology"/>
<dbReference type="PANTHER" id="PTHR33284:SF1">
    <property type="entry name" value="RIBOSOMAL PROTEIN L25_GLN-TRNA SYNTHETASE, ANTI-CODON-BINDING DOMAIN-CONTAINING PROTEIN"/>
    <property type="match status" value="1"/>
</dbReference>
<dbReference type="InterPro" id="IPR037121">
    <property type="entry name" value="Ribosomal_bL25_C"/>
</dbReference>